<sequence>MKSKSLLFVPALAAAAAATTPTTPNPASFLPSSLTSIIQNLLPSIPGLTLTPQIATTFTQPLAVDILRNTPITREGTTLRLGSLPWNASGANVYWMGLDENVIPPPGQPFYAPTNASYPTLGRITEVMNGLATLGARSVRGHTLGISVGNPLSVMPAPGVVNQQAFETIDWAVYQARQHGIRIFAPLVDNYDYYHGGKFVWLRWAGFNLTGDDSTNPEVMQFYTNQTIVDAFKGYIHTLLTHTNQYTGLTYAEDPTIFAYETGNELGGPVFGDMWVPVEWTTQIADYIKELAPNKLVIDGTYGVNTTHLAIPSLDIFSDHYYPPNMTKLADDIALVQGAGKTYIAGEYDWTGNNPAAAPLPEFFSALQASAQAGGPVVGDMFWSLFMHDVPDCNIFVNHTDGETLQYGNPLNTVQNNTQISLIREHLFSMRGETVGPYLPAVACPGYKPPPTTQNPTQAMDSPTPSPPPSPPPQDEAQPPPPPAQQHVVSGG</sequence>
<proteinExistence type="predicted"/>
<keyword evidence="1" id="KW-0378">Hydrolase</keyword>
<accession>A0ACB8A8N9</accession>
<protein>
    <submittedName>
        <fullName evidence="1">Glycoside hydrolase superfamily</fullName>
    </submittedName>
</protein>
<gene>
    <name evidence="1" type="ORF">BJ138DRAFT_1127689</name>
</gene>
<keyword evidence="2" id="KW-1185">Reference proteome</keyword>
<evidence type="ECO:0000313" key="2">
    <source>
        <dbReference type="Proteomes" id="UP000790377"/>
    </source>
</evidence>
<name>A0ACB8A8N9_9AGAM</name>
<dbReference type="Proteomes" id="UP000790377">
    <property type="component" value="Unassembled WGS sequence"/>
</dbReference>
<dbReference type="EMBL" id="MU267760">
    <property type="protein sequence ID" value="KAH7909442.1"/>
    <property type="molecule type" value="Genomic_DNA"/>
</dbReference>
<reference evidence="1" key="1">
    <citation type="journal article" date="2021" name="New Phytol.">
        <title>Evolutionary innovations through gain and loss of genes in the ectomycorrhizal Boletales.</title>
        <authorList>
            <person name="Wu G."/>
            <person name="Miyauchi S."/>
            <person name="Morin E."/>
            <person name="Kuo A."/>
            <person name="Drula E."/>
            <person name="Varga T."/>
            <person name="Kohler A."/>
            <person name="Feng B."/>
            <person name="Cao Y."/>
            <person name="Lipzen A."/>
            <person name="Daum C."/>
            <person name="Hundley H."/>
            <person name="Pangilinan J."/>
            <person name="Johnson J."/>
            <person name="Barry K."/>
            <person name="LaButti K."/>
            <person name="Ng V."/>
            <person name="Ahrendt S."/>
            <person name="Min B."/>
            <person name="Choi I.G."/>
            <person name="Park H."/>
            <person name="Plett J.M."/>
            <person name="Magnuson J."/>
            <person name="Spatafora J.W."/>
            <person name="Nagy L.G."/>
            <person name="Henrissat B."/>
            <person name="Grigoriev I.V."/>
            <person name="Yang Z.L."/>
            <person name="Xu J."/>
            <person name="Martin F.M."/>
        </authorList>
    </citation>
    <scope>NUCLEOTIDE SEQUENCE</scope>
    <source>
        <strain evidence="1">ATCC 28755</strain>
    </source>
</reference>
<organism evidence="1 2">
    <name type="scientific">Hygrophoropsis aurantiaca</name>
    <dbReference type="NCBI Taxonomy" id="72124"/>
    <lineage>
        <taxon>Eukaryota</taxon>
        <taxon>Fungi</taxon>
        <taxon>Dikarya</taxon>
        <taxon>Basidiomycota</taxon>
        <taxon>Agaricomycotina</taxon>
        <taxon>Agaricomycetes</taxon>
        <taxon>Agaricomycetidae</taxon>
        <taxon>Boletales</taxon>
        <taxon>Coniophorineae</taxon>
        <taxon>Hygrophoropsidaceae</taxon>
        <taxon>Hygrophoropsis</taxon>
    </lineage>
</organism>
<comment type="caution">
    <text evidence="1">The sequence shown here is derived from an EMBL/GenBank/DDBJ whole genome shotgun (WGS) entry which is preliminary data.</text>
</comment>
<evidence type="ECO:0000313" key="1">
    <source>
        <dbReference type="EMBL" id="KAH7909442.1"/>
    </source>
</evidence>